<dbReference type="InterPro" id="IPR001608">
    <property type="entry name" value="Ala_racemase_N"/>
</dbReference>
<dbReference type="PIRSF" id="PIRSF004848">
    <property type="entry name" value="YBL036c_PLPDEIII"/>
    <property type="match status" value="1"/>
</dbReference>
<feature type="modified residue" description="N6-(pyridoxal phosphate)lysine" evidence="2 3">
    <location>
        <position position="36"/>
    </location>
</feature>
<dbReference type="AlphaFoldDB" id="A0A1F4S3Q9"/>
<dbReference type="CDD" id="cd00635">
    <property type="entry name" value="PLPDE_III_YBL036c_like"/>
    <property type="match status" value="1"/>
</dbReference>
<dbReference type="PANTHER" id="PTHR10146">
    <property type="entry name" value="PROLINE SYNTHETASE CO-TRANSCRIBED BACTERIAL HOMOLOG PROTEIN"/>
    <property type="match status" value="1"/>
</dbReference>
<feature type="domain" description="Alanine racemase N-terminal" evidence="5">
    <location>
        <begin position="17"/>
        <end position="226"/>
    </location>
</feature>
<dbReference type="HAMAP" id="MF_02087">
    <property type="entry name" value="PLP_homeostasis"/>
    <property type="match status" value="1"/>
</dbReference>
<comment type="similarity">
    <text evidence="2 4">Belongs to the pyridoxal phosphate-binding protein YggS/PROSC family.</text>
</comment>
<comment type="function">
    <text evidence="2">Pyridoxal 5'-phosphate (PLP)-binding protein, which is involved in PLP homeostasis.</text>
</comment>
<evidence type="ECO:0000259" key="5">
    <source>
        <dbReference type="Pfam" id="PF01168"/>
    </source>
</evidence>
<dbReference type="InterPro" id="IPR011078">
    <property type="entry name" value="PyrdxlP_homeostasis"/>
</dbReference>
<evidence type="ECO:0000313" key="6">
    <source>
        <dbReference type="EMBL" id="OGC15071.1"/>
    </source>
</evidence>
<dbReference type="Gene3D" id="3.20.20.10">
    <property type="entry name" value="Alanine racemase"/>
    <property type="match status" value="1"/>
</dbReference>
<dbReference type="InterPro" id="IPR029066">
    <property type="entry name" value="PLP-binding_barrel"/>
</dbReference>
<protein>
    <recommendedName>
        <fullName evidence="2">Pyridoxal phosphate homeostasis protein</fullName>
        <shortName evidence="2">PLP homeostasis protein</shortName>
    </recommendedName>
</protein>
<dbReference type="Pfam" id="PF01168">
    <property type="entry name" value="Ala_racemase_N"/>
    <property type="match status" value="1"/>
</dbReference>
<organism evidence="6 7">
    <name type="scientific">candidate division WOR-1 bacterium RIFOXYB2_FULL_36_35</name>
    <dbReference type="NCBI Taxonomy" id="1802578"/>
    <lineage>
        <taxon>Bacteria</taxon>
        <taxon>Bacillati</taxon>
        <taxon>Saganbacteria</taxon>
    </lineage>
</organism>
<dbReference type="EMBL" id="MEUA01000026">
    <property type="protein sequence ID" value="OGC15071.1"/>
    <property type="molecule type" value="Genomic_DNA"/>
</dbReference>
<dbReference type="FunFam" id="3.20.20.10:FF:000018">
    <property type="entry name" value="Pyridoxal phosphate homeostasis protein"/>
    <property type="match status" value="1"/>
</dbReference>
<sequence length="232" mass="26177">MPSILDRISCLKDKISAAARKAGRDASEITLLAVVKTVPLHQVFEALDAGISVIAENRVQEAKTRVQKIRSKYPYVKIHFIGHLQTNKVKQVLEMFDVIQSVDSFKIANEIDKRADKPVYVFVEVNTSNEKSKFGVEPENIFELVEQISHLTHVRITGLMTIGAFTENSEKIRACFKKLKGLKYQLHQKGYTNIEHLSMGMSYDFELAIEEGSDIIRIGSAIFGERNYQGGM</sequence>
<evidence type="ECO:0000256" key="3">
    <source>
        <dbReference type="PIRSR" id="PIRSR004848-1"/>
    </source>
</evidence>
<evidence type="ECO:0000313" key="7">
    <source>
        <dbReference type="Proteomes" id="UP000177905"/>
    </source>
</evidence>
<gene>
    <name evidence="6" type="ORF">A2290_09225</name>
</gene>
<evidence type="ECO:0000256" key="2">
    <source>
        <dbReference type="HAMAP-Rule" id="MF_02087"/>
    </source>
</evidence>
<reference evidence="6 7" key="1">
    <citation type="journal article" date="2016" name="Nat. Commun.">
        <title>Thousands of microbial genomes shed light on interconnected biogeochemical processes in an aquifer system.</title>
        <authorList>
            <person name="Anantharaman K."/>
            <person name="Brown C.T."/>
            <person name="Hug L.A."/>
            <person name="Sharon I."/>
            <person name="Castelle C.J."/>
            <person name="Probst A.J."/>
            <person name="Thomas B.C."/>
            <person name="Singh A."/>
            <person name="Wilkins M.J."/>
            <person name="Karaoz U."/>
            <person name="Brodie E.L."/>
            <person name="Williams K.H."/>
            <person name="Hubbard S.S."/>
            <person name="Banfield J.F."/>
        </authorList>
    </citation>
    <scope>NUCLEOTIDE SEQUENCE [LARGE SCALE GENOMIC DNA]</scope>
</reference>
<dbReference type="GO" id="GO:0030170">
    <property type="term" value="F:pyridoxal phosphate binding"/>
    <property type="evidence" value="ECO:0007669"/>
    <property type="project" value="UniProtKB-UniRule"/>
</dbReference>
<accession>A0A1F4S3Q9</accession>
<dbReference type="SUPFAM" id="SSF51419">
    <property type="entry name" value="PLP-binding barrel"/>
    <property type="match status" value="1"/>
</dbReference>
<keyword evidence="1 2" id="KW-0663">Pyridoxal phosphate</keyword>
<evidence type="ECO:0000256" key="1">
    <source>
        <dbReference type="ARBA" id="ARBA00022898"/>
    </source>
</evidence>
<dbReference type="NCBIfam" id="TIGR00044">
    <property type="entry name" value="YggS family pyridoxal phosphate-dependent enzyme"/>
    <property type="match status" value="1"/>
</dbReference>
<dbReference type="PANTHER" id="PTHR10146:SF14">
    <property type="entry name" value="PYRIDOXAL PHOSPHATE HOMEOSTASIS PROTEIN"/>
    <property type="match status" value="1"/>
</dbReference>
<dbReference type="Proteomes" id="UP000177905">
    <property type="component" value="Unassembled WGS sequence"/>
</dbReference>
<evidence type="ECO:0000256" key="4">
    <source>
        <dbReference type="RuleBase" id="RU004514"/>
    </source>
</evidence>
<comment type="caution">
    <text evidence="6">The sequence shown here is derived from an EMBL/GenBank/DDBJ whole genome shotgun (WGS) entry which is preliminary data.</text>
</comment>
<comment type="cofactor">
    <cofactor evidence="3">
        <name>pyridoxal 5'-phosphate</name>
        <dbReference type="ChEBI" id="CHEBI:597326"/>
    </cofactor>
</comment>
<name>A0A1F4S3Q9_UNCSA</name>
<proteinExistence type="inferred from homology"/>